<accession>A0A1V9X9C9</accession>
<dbReference type="FunCoup" id="A0A1V9X9C9">
    <property type="interactions" value="847"/>
</dbReference>
<keyword evidence="6" id="KW-1185">Reference proteome</keyword>
<proteinExistence type="inferred from homology"/>
<dbReference type="STRING" id="418985.A0A1V9X9C9"/>
<evidence type="ECO:0000259" key="4">
    <source>
        <dbReference type="Pfam" id="PF18018"/>
    </source>
</evidence>
<evidence type="ECO:0000256" key="2">
    <source>
        <dbReference type="ARBA" id="ARBA00022705"/>
    </source>
</evidence>
<dbReference type="GO" id="GO:0003677">
    <property type="term" value="F:DNA binding"/>
    <property type="evidence" value="ECO:0007669"/>
    <property type="project" value="InterPro"/>
</dbReference>
<organism evidence="5 6">
    <name type="scientific">Tropilaelaps mercedesae</name>
    <dbReference type="NCBI Taxonomy" id="418985"/>
    <lineage>
        <taxon>Eukaryota</taxon>
        <taxon>Metazoa</taxon>
        <taxon>Ecdysozoa</taxon>
        <taxon>Arthropoda</taxon>
        <taxon>Chelicerata</taxon>
        <taxon>Arachnida</taxon>
        <taxon>Acari</taxon>
        <taxon>Parasitiformes</taxon>
        <taxon>Mesostigmata</taxon>
        <taxon>Gamasina</taxon>
        <taxon>Dermanyssoidea</taxon>
        <taxon>Laelapidae</taxon>
        <taxon>Tropilaelaps</taxon>
    </lineage>
</organism>
<dbReference type="InterPro" id="IPR007185">
    <property type="entry name" value="DNA_pol_a/d/e_bsu"/>
</dbReference>
<gene>
    <name evidence="5" type="ORF">BIW11_11815</name>
</gene>
<dbReference type="Gene3D" id="3.60.21.50">
    <property type="match status" value="1"/>
</dbReference>
<name>A0A1V9X9C9_9ACAR</name>
<evidence type="ECO:0000313" key="6">
    <source>
        <dbReference type="Proteomes" id="UP000192247"/>
    </source>
</evidence>
<dbReference type="GO" id="GO:0006271">
    <property type="term" value="P:DNA strand elongation involved in DNA replication"/>
    <property type="evidence" value="ECO:0007669"/>
    <property type="project" value="TreeGrafter"/>
</dbReference>
<dbReference type="InterPro" id="IPR024826">
    <property type="entry name" value="DNA_pol_delta/II_ssu"/>
</dbReference>
<dbReference type="InParanoid" id="A0A1V9X9C9"/>
<dbReference type="PANTHER" id="PTHR10416:SF0">
    <property type="entry name" value="DNA POLYMERASE DELTA SUBUNIT 2"/>
    <property type="match status" value="1"/>
</dbReference>
<dbReference type="AlphaFoldDB" id="A0A1V9X9C9"/>
<feature type="domain" description="DNA polymerase delta subunit OB-fold" evidence="4">
    <location>
        <begin position="36"/>
        <end position="171"/>
    </location>
</feature>
<feature type="domain" description="DNA polymerase alpha/delta/epsilon subunit B" evidence="3">
    <location>
        <begin position="191"/>
        <end position="411"/>
    </location>
</feature>
<protein>
    <submittedName>
        <fullName evidence="5">DNA polymerase delta subunit 2-like</fullName>
    </submittedName>
</protein>
<dbReference type="OrthoDB" id="3763at2759"/>
<comment type="caution">
    <text evidence="5">The sequence shown here is derived from an EMBL/GenBank/DDBJ whole genome shotgun (WGS) entry which is preliminary data.</text>
</comment>
<evidence type="ECO:0000313" key="5">
    <source>
        <dbReference type="EMBL" id="OQR70155.1"/>
    </source>
</evidence>
<dbReference type="Pfam" id="PF18018">
    <property type="entry name" value="DNA_pol_D_N"/>
    <property type="match status" value="1"/>
</dbReference>
<dbReference type="GO" id="GO:0043625">
    <property type="term" value="C:delta DNA polymerase complex"/>
    <property type="evidence" value="ECO:0007669"/>
    <property type="project" value="TreeGrafter"/>
</dbReference>
<reference evidence="5 6" key="1">
    <citation type="journal article" date="2017" name="Gigascience">
        <title>Draft genome of the honey bee ectoparasitic mite, Tropilaelaps mercedesae, is shaped by the parasitic life history.</title>
        <authorList>
            <person name="Dong X."/>
            <person name="Armstrong S.D."/>
            <person name="Xia D."/>
            <person name="Makepeace B.L."/>
            <person name="Darby A.C."/>
            <person name="Kadowaki T."/>
        </authorList>
    </citation>
    <scope>NUCLEOTIDE SEQUENCE [LARGE SCALE GENOMIC DNA]</scope>
    <source>
        <strain evidence="5">Wuxi-XJTLU</strain>
    </source>
</reference>
<keyword evidence="2" id="KW-0235">DNA replication</keyword>
<dbReference type="InterPro" id="IPR040663">
    <property type="entry name" value="DNA_pol_D_N"/>
</dbReference>
<dbReference type="Proteomes" id="UP000192247">
    <property type="component" value="Unassembled WGS sequence"/>
</dbReference>
<comment type="similarity">
    <text evidence="1">Belongs to the DNA polymerase delta/II small subunit family.</text>
</comment>
<sequence length="462" mass="51614">MAVQGDYAEKDFHRISCEFQDMSEKFRIGVKDFKAQYASLYRHRYEKCEPMLREKLQQKWGGIQCPIVEICNLECGVRSIVMGTLFKVMPKQPSILREISEDVPEDAPLGVSENGDNFTSDEDSLVLEDMRQRVSIRLSDFVNVHHVVTGIPVALLGLVDEEDAHFIMEDICFIGIQKHSPIPKTTGDKFVVFVSGLELSGSKDLTNFQLFVDYICGLIGANKDIERTAKVCRVILCGNSVLGRSNLTRSETSKFSLRKEVPDNAPWMNILDAYLAELAKSVPVDIMPGSSDPTNSLLPQQPLHHCLFPRAAVQANLTATTNPYEFEVCDPYDDLVDGVRFLGSSGQNVSDILRYSRLEGPIEALKAILKWAHLAPTVPDTLGAYPYQQKDPFIMEETPHVLFAGNQNQFAVQKFTDDDLDVDVTLVSVPTFSAKPTAVWLNLRTLDALPVDFIIDDAAEFS</sequence>
<dbReference type="EMBL" id="MNPL01018450">
    <property type="protein sequence ID" value="OQR70155.1"/>
    <property type="molecule type" value="Genomic_DNA"/>
</dbReference>
<evidence type="ECO:0000256" key="1">
    <source>
        <dbReference type="ARBA" id="ARBA00006035"/>
    </source>
</evidence>
<evidence type="ECO:0000259" key="3">
    <source>
        <dbReference type="Pfam" id="PF04042"/>
    </source>
</evidence>
<dbReference type="PANTHER" id="PTHR10416">
    <property type="entry name" value="DNA POLYMERASE DELTA SUBUNIT 2"/>
    <property type="match status" value="1"/>
</dbReference>
<dbReference type="Pfam" id="PF04042">
    <property type="entry name" value="DNA_pol_E_B"/>
    <property type="match status" value="1"/>
</dbReference>